<evidence type="ECO:0000256" key="1">
    <source>
        <dbReference type="SAM" id="Phobius"/>
    </source>
</evidence>
<feature type="transmembrane region" description="Helical" evidence="1">
    <location>
        <begin position="154"/>
        <end position="176"/>
    </location>
</feature>
<reference evidence="2 3" key="1">
    <citation type="submission" date="2020-10" db="EMBL/GenBank/DDBJ databases">
        <title>Phylogeny of dyella-like bacteria.</title>
        <authorList>
            <person name="Fu J."/>
        </authorList>
    </citation>
    <scope>NUCLEOTIDE SEQUENCE [LARGE SCALE GENOMIC DNA]</scope>
    <source>
        <strain evidence="2 3">THG-B117</strain>
    </source>
</reference>
<evidence type="ECO:0000313" key="3">
    <source>
        <dbReference type="Proteomes" id="UP001430065"/>
    </source>
</evidence>
<dbReference type="EMBL" id="JADIKC010000005">
    <property type="protein sequence ID" value="MBM7121997.1"/>
    <property type="molecule type" value="Genomic_DNA"/>
</dbReference>
<organism evidence="2 3">
    <name type="scientific">Dyella kyungheensis</name>
    <dbReference type="NCBI Taxonomy" id="1242174"/>
    <lineage>
        <taxon>Bacteria</taxon>
        <taxon>Pseudomonadati</taxon>
        <taxon>Pseudomonadota</taxon>
        <taxon>Gammaproteobacteria</taxon>
        <taxon>Lysobacterales</taxon>
        <taxon>Rhodanobacteraceae</taxon>
        <taxon>Dyella</taxon>
    </lineage>
</organism>
<keyword evidence="1" id="KW-0812">Transmembrane</keyword>
<sequence>MSGQGNDWSEWGELWRDQPAVDVSQLARAASRKRWRMRVIVALELLMSAVACAQCLRFMSITTGRWQVWSIATLVFMLVLQWLYLHVRRGTWQASGDDVRSLLQLSLQRAAAGVRLARINLWSTAVWVVLTVLVSVPELEPSRWQADPKLKWTLVLQCAVNGPLILAIIVFCLWYIRRQRARIARIGELLRPDPT</sequence>
<evidence type="ECO:0000313" key="2">
    <source>
        <dbReference type="EMBL" id="MBM7121997.1"/>
    </source>
</evidence>
<gene>
    <name evidence="2" type="ORF">ISP20_12610</name>
</gene>
<feature type="transmembrane region" description="Helical" evidence="1">
    <location>
        <begin position="39"/>
        <end position="60"/>
    </location>
</feature>
<name>A0ABS2JSJ4_9GAMM</name>
<proteinExistence type="predicted"/>
<keyword evidence="1" id="KW-0472">Membrane</keyword>
<feature type="transmembrane region" description="Helical" evidence="1">
    <location>
        <begin position="116"/>
        <end position="134"/>
    </location>
</feature>
<protein>
    <recommendedName>
        <fullName evidence="4">RDD family protein</fullName>
    </recommendedName>
</protein>
<keyword evidence="1" id="KW-1133">Transmembrane helix</keyword>
<keyword evidence="3" id="KW-1185">Reference proteome</keyword>
<comment type="caution">
    <text evidence="2">The sequence shown here is derived from an EMBL/GenBank/DDBJ whole genome shotgun (WGS) entry which is preliminary data.</text>
</comment>
<dbReference type="Proteomes" id="UP001430065">
    <property type="component" value="Unassembled WGS sequence"/>
</dbReference>
<feature type="transmembrane region" description="Helical" evidence="1">
    <location>
        <begin position="66"/>
        <end position="85"/>
    </location>
</feature>
<accession>A0ABS2JSJ4</accession>
<evidence type="ECO:0008006" key="4">
    <source>
        <dbReference type="Google" id="ProtNLM"/>
    </source>
</evidence>
<dbReference type="RefSeq" id="WP_204636440.1">
    <property type="nucleotide sequence ID" value="NZ_JADIKC010000005.1"/>
</dbReference>